<gene>
    <name evidence="10" type="ORF">Tci_872568</name>
</gene>
<dbReference type="GO" id="GO:0044614">
    <property type="term" value="C:nuclear pore cytoplasmic filaments"/>
    <property type="evidence" value="ECO:0007669"/>
    <property type="project" value="TreeGrafter"/>
</dbReference>
<keyword evidence="5" id="KW-0653">Protein transport</keyword>
<dbReference type="InterPro" id="IPR007230">
    <property type="entry name" value="Nup98_auto-Pept-S59_dom"/>
</dbReference>
<comment type="caution">
    <text evidence="10">The sequence shown here is derived from an EMBL/GenBank/DDBJ whole genome shotgun (WGS) entry which is preliminary data.</text>
</comment>
<comment type="similarity">
    <text evidence="2">Belongs to the nucleoporin GLFG family.</text>
</comment>
<dbReference type="GO" id="GO:0008139">
    <property type="term" value="F:nuclear localization sequence binding"/>
    <property type="evidence" value="ECO:0007669"/>
    <property type="project" value="TreeGrafter"/>
</dbReference>
<reference evidence="10" key="1">
    <citation type="journal article" date="2019" name="Sci. Rep.">
        <title>Draft genome of Tanacetum cinerariifolium, the natural source of mosquito coil.</title>
        <authorList>
            <person name="Yamashiro T."/>
            <person name="Shiraishi A."/>
            <person name="Satake H."/>
            <person name="Nakayama K."/>
        </authorList>
    </citation>
    <scope>NUCLEOTIDE SEQUENCE</scope>
</reference>
<dbReference type="EMBL" id="BKCJ011185813">
    <property type="protein sequence ID" value="GFD00599.1"/>
    <property type="molecule type" value="Genomic_DNA"/>
</dbReference>
<dbReference type="GO" id="GO:0034398">
    <property type="term" value="P:telomere tethering at nuclear periphery"/>
    <property type="evidence" value="ECO:0007669"/>
    <property type="project" value="TreeGrafter"/>
</dbReference>
<dbReference type="PANTHER" id="PTHR23198">
    <property type="entry name" value="NUCLEOPORIN"/>
    <property type="match status" value="1"/>
</dbReference>
<feature type="non-terminal residue" evidence="10">
    <location>
        <position position="70"/>
    </location>
</feature>
<keyword evidence="4" id="KW-0509">mRNA transport</keyword>
<sequence length="70" mass="8337">MEPCLRELAMRELMDPGHCSRVQNFKVGRHGYGSVTFFGETDIRWLHLDEIVKFRRHEIVVYEDETTKPE</sequence>
<dbReference type="GO" id="GO:0017056">
    <property type="term" value="F:structural constituent of nuclear pore"/>
    <property type="evidence" value="ECO:0007669"/>
    <property type="project" value="InterPro"/>
</dbReference>
<evidence type="ECO:0000256" key="4">
    <source>
        <dbReference type="ARBA" id="ARBA00022816"/>
    </source>
</evidence>
<organism evidence="10">
    <name type="scientific">Tanacetum cinerariifolium</name>
    <name type="common">Dalmatian daisy</name>
    <name type="synonym">Chrysanthemum cinerariifolium</name>
    <dbReference type="NCBI Taxonomy" id="118510"/>
    <lineage>
        <taxon>Eukaryota</taxon>
        <taxon>Viridiplantae</taxon>
        <taxon>Streptophyta</taxon>
        <taxon>Embryophyta</taxon>
        <taxon>Tracheophyta</taxon>
        <taxon>Spermatophyta</taxon>
        <taxon>Magnoliopsida</taxon>
        <taxon>eudicotyledons</taxon>
        <taxon>Gunneridae</taxon>
        <taxon>Pentapetalae</taxon>
        <taxon>asterids</taxon>
        <taxon>campanulids</taxon>
        <taxon>Asterales</taxon>
        <taxon>Asteraceae</taxon>
        <taxon>Asteroideae</taxon>
        <taxon>Anthemideae</taxon>
        <taxon>Anthemidinae</taxon>
        <taxon>Tanacetum</taxon>
    </lineage>
</organism>
<dbReference type="Gene3D" id="3.30.1610.10">
    <property type="entry name" value="Peptidase S59, nucleoporin"/>
    <property type="match status" value="1"/>
</dbReference>
<dbReference type="AlphaFoldDB" id="A0A699SUG6"/>
<dbReference type="SUPFAM" id="SSF82215">
    <property type="entry name" value="C-terminal autoproteolytic domain of nucleoporin nup98"/>
    <property type="match status" value="1"/>
</dbReference>
<comment type="subcellular location">
    <subcellularLocation>
        <location evidence="1">Nucleus</location>
        <location evidence="1">Nuclear pore complex</location>
    </subcellularLocation>
</comment>
<feature type="domain" description="Peptidase S59" evidence="9">
    <location>
        <begin position="1"/>
        <end position="70"/>
    </location>
</feature>
<name>A0A699SUG6_TANCI</name>
<dbReference type="PROSITE" id="PS51434">
    <property type="entry name" value="NUP_C"/>
    <property type="match status" value="1"/>
</dbReference>
<evidence type="ECO:0000259" key="9">
    <source>
        <dbReference type="PROSITE" id="PS51434"/>
    </source>
</evidence>
<protein>
    <submittedName>
        <fullName evidence="10">Nuclear pore complex protein NUP96-like isoform X1</fullName>
    </submittedName>
</protein>
<keyword evidence="3" id="KW-0813">Transport</keyword>
<evidence type="ECO:0000256" key="3">
    <source>
        <dbReference type="ARBA" id="ARBA00022448"/>
    </source>
</evidence>
<dbReference type="Pfam" id="PF04096">
    <property type="entry name" value="Nucleoporin2"/>
    <property type="match status" value="1"/>
</dbReference>
<evidence type="ECO:0000313" key="10">
    <source>
        <dbReference type="EMBL" id="GFD00599.1"/>
    </source>
</evidence>
<dbReference type="GO" id="GO:0000973">
    <property type="term" value="P:post-transcriptional tethering of RNA polymerase II gene DNA at nuclear periphery"/>
    <property type="evidence" value="ECO:0007669"/>
    <property type="project" value="TreeGrafter"/>
</dbReference>
<dbReference type="GO" id="GO:0006405">
    <property type="term" value="P:RNA export from nucleus"/>
    <property type="evidence" value="ECO:0007669"/>
    <property type="project" value="TreeGrafter"/>
</dbReference>
<evidence type="ECO:0000256" key="1">
    <source>
        <dbReference type="ARBA" id="ARBA00004567"/>
    </source>
</evidence>
<keyword evidence="7" id="KW-0906">Nuclear pore complex</keyword>
<keyword evidence="8" id="KW-0539">Nucleus</keyword>
<keyword evidence="6" id="KW-0811">Translocation</keyword>
<dbReference type="InterPro" id="IPR037665">
    <property type="entry name" value="Nucleoporin_S59-like"/>
</dbReference>
<dbReference type="PANTHER" id="PTHR23198:SF6">
    <property type="entry name" value="NUCLEAR PORE COMPLEX PROTEIN NUP98-NUP96"/>
    <property type="match status" value="1"/>
</dbReference>
<evidence type="ECO:0000256" key="7">
    <source>
        <dbReference type="ARBA" id="ARBA00023132"/>
    </source>
</evidence>
<accession>A0A699SUG6</accession>
<dbReference type="GO" id="GO:0006606">
    <property type="term" value="P:protein import into nucleus"/>
    <property type="evidence" value="ECO:0007669"/>
    <property type="project" value="TreeGrafter"/>
</dbReference>
<evidence type="ECO:0000256" key="5">
    <source>
        <dbReference type="ARBA" id="ARBA00022927"/>
    </source>
</evidence>
<proteinExistence type="inferred from homology"/>
<dbReference type="GO" id="GO:0051028">
    <property type="term" value="P:mRNA transport"/>
    <property type="evidence" value="ECO:0007669"/>
    <property type="project" value="UniProtKB-KW"/>
</dbReference>
<dbReference type="InterPro" id="IPR036903">
    <property type="entry name" value="Nup98_auto-Pept-S59_dom_sf"/>
</dbReference>
<evidence type="ECO:0000256" key="8">
    <source>
        <dbReference type="ARBA" id="ARBA00023242"/>
    </source>
</evidence>
<evidence type="ECO:0000256" key="2">
    <source>
        <dbReference type="ARBA" id="ARBA00008926"/>
    </source>
</evidence>
<evidence type="ECO:0000256" key="6">
    <source>
        <dbReference type="ARBA" id="ARBA00023010"/>
    </source>
</evidence>
<dbReference type="GO" id="GO:0003723">
    <property type="term" value="F:RNA binding"/>
    <property type="evidence" value="ECO:0007669"/>
    <property type="project" value="TreeGrafter"/>
</dbReference>